<dbReference type="InterPro" id="IPR005527">
    <property type="entry name" value="MinE"/>
</dbReference>
<dbReference type="InterPro" id="IPR036707">
    <property type="entry name" value="MinE_sf"/>
</dbReference>
<keyword evidence="3" id="KW-0131">Cell cycle</keyword>
<keyword evidence="3 4" id="KW-0132">Cell division</keyword>
<dbReference type="NCBIfam" id="TIGR01215">
    <property type="entry name" value="minE"/>
    <property type="match status" value="1"/>
</dbReference>
<name>A0ABS2NLX6_9FIRM</name>
<evidence type="ECO:0000256" key="2">
    <source>
        <dbReference type="ARBA" id="ARBA00025265"/>
    </source>
</evidence>
<evidence type="ECO:0000256" key="1">
    <source>
        <dbReference type="ARBA" id="ARBA00008168"/>
    </source>
</evidence>
<accession>A0ABS2NLX6</accession>
<dbReference type="SUPFAM" id="SSF55229">
    <property type="entry name" value="Cell division protein MinE topological specificity domain"/>
    <property type="match status" value="1"/>
</dbReference>
<dbReference type="GO" id="GO:0051301">
    <property type="term" value="P:cell division"/>
    <property type="evidence" value="ECO:0007669"/>
    <property type="project" value="UniProtKB-KW"/>
</dbReference>
<dbReference type="Pfam" id="PF03776">
    <property type="entry name" value="MinE"/>
    <property type="match status" value="1"/>
</dbReference>
<comment type="caution">
    <text evidence="4">The sequence shown here is derived from an EMBL/GenBank/DDBJ whole genome shotgun (WGS) entry which is preliminary data.</text>
</comment>
<evidence type="ECO:0000313" key="4">
    <source>
        <dbReference type="EMBL" id="MBM7613584.1"/>
    </source>
</evidence>
<comment type="function">
    <text evidence="2 3">Prevents the cell division inhibition by proteins MinC and MinD at internal division sites while permitting inhibition at polar sites. This ensures cell division at the proper site by restricting the formation of a division septum at the midpoint of the long axis of the cell.</text>
</comment>
<evidence type="ECO:0000313" key="5">
    <source>
        <dbReference type="Proteomes" id="UP001314796"/>
    </source>
</evidence>
<dbReference type="Proteomes" id="UP001314796">
    <property type="component" value="Unassembled WGS sequence"/>
</dbReference>
<sequence length="93" mass="10596">MDFLKMFSKESGPSKNVAKERLKLVLVHDRTNCSPDFLEMVKGDIIKVISDYMEIDEDGLDIKITKTKRDVDEGSVPALVANIPIKKMKDRTR</sequence>
<proteinExistence type="inferred from homology"/>
<protein>
    <recommendedName>
        <fullName evidence="3">Cell division topological specificity factor</fullName>
    </recommendedName>
</protein>
<organism evidence="4 5">
    <name type="scientific">Alkaliphilus hydrothermalis</name>
    <dbReference type="NCBI Taxonomy" id="1482730"/>
    <lineage>
        <taxon>Bacteria</taxon>
        <taxon>Bacillati</taxon>
        <taxon>Bacillota</taxon>
        <taxon>Clostridia</taxon>
        <taxon>Peptostreptococcales</taxon>
        <taxon>Natronincolaceae</taxon>
        <taxon>Alkaliphilus</taxon>
    </lineage>
</organism>
<gene>
    <name evidence="3" type="primary">minE</name>
    <name evidence="4" type="ORF">JOC73_000092</name>
</gene>
<dbReference type="EMBL" id="JAFBEE010000001">
    <property type="protein sequence ID" value="MBM7613584.1"/>
    <property type="molecule type" value="Genomic_DNA"/>
</dbReference>
<comment type="similarity">
    <text evidence="1 3">Belongs to the MinE family.</text>
</comment>
<keyword evidence="5" id="KW-1185">Reference proteome</keyword>
<evidence type="ECO:0000256" key="3">
    <source>
        <dbReference type="HAMAP-Rule" id="MF_00262"/>
    </source>
</evidence>
<dbReference type="HAMAP" id="MF_00262">
    <property type="entry name" value="MinE"/>
    <property type="match status" value="1"/>
</dbReference>
<reference evidence="4 5" key="1">
    <citation type="submission" date="2021-01" db="EMBL/GenBank/DDBJ databases">
        <title>Genomic Encyclopedia of Type Strains, Phase IV (KMG-IV): sequencing the most valuable type-strain genomes for metagenomic binning, comparative biology and taxonomic classification.</title>
        <authorList>
            <person name="Goeker M."/>
        </authorList>
    </citation>
    <scope>NUCLEOTIDE SEQUENCE [LARGE SCALE GENOMIC DNA]</scope>
    <source>
        <strain evidence="4 5">DSM 25890</strain>
    </source>
</reference>
<dbReference type="Gene3D" id="3.30.1070.10">
    <property type="entry name" value="Cell division topological specificity factor MinE"/>
    <property type="match status" value="1"/>
</dbReference>